<evidence type="ECO:0000313" key="3">
    <source>
        <dbReference type="EMBL" id="TFK98921.1"/>
    </source>
</evidence>
<dbReference type="EMBL" id="ML178836">
    <property type="protein sequence ID" value="TFK98921.1"/>
    <property type="molecule type" value="Genomic_DNA"/>
</dbReference>
<gene>
    <name evidence="3" type="ORF">BDV98DRAFT_595271</name>
</gene>
<dbReference type="PANTHER" id="PTHR10039:SF16">
    <property type="entry name" value="GPI INOSITOL-DEACYLASE"/>
    <property type="match status" value="1"/>
</dbReference>
<reference evidence="3 4" key="1">
    <citation type="journal article" date="2019" name="Nat. Ecol. Evol.">
        <title>Megaphylogeny resolves global patterns of mushroom evolution.</title>
        <authorList>
            <person name="Varga T."/>
            <person name="Krizsan K."/>
            <person name="Foldi C."/>
            <person name="Dima B."/>
            <person name="Sanchez-Garcia M."/>
            <person name="Sanchez-Ramirez S."/>
            <person name="Szollosi G.J."/>
            <person name="Szarkandi J.G."/>
            <person name="Papp V."/>
            <person name="Albert L."/>
            <person name="Andreopoulos W."/>
            <person name="Angelini C."/>
            <person name="Antonin V."/>
            <person name="Barry K.W."/>
            <person name="Bougher N.L."/>
            <person name="Buchanan P."/>
            <person name="Buyck B."/>
            <person name="Bense V."/>
            <person name="Catcheside P."/>
            <person name="Chovatia M."/>
            <person name="Cooper J."/>
            <person name="Damon W."/>
            <person name="Desjardin D."/>
            <person name="Finy P."/>
            <person name="Geml J."/>
            <person name="Haridas S."/>
            <person name="Hughes K."/>
            <person name="Justo A."/>
            <person name="Karasinski D."/>
            <person name="Kautmanova I."/>
            <person name="Kiss B."/>
            <person name="Kocsube S."/>
            <person name="Kotiranta H."/>
            <person name="LaButti K.M."/>
            <person name="Lechner B.E."/>
            <person name="Liimatainen K."/>
            <person name="Lipzen A."/>
            <person name="Lukacs Z."/>
            <person name="Mihaltcheva S."/>
            <person name="Morgado L.N."/>
            <person name="Niskanen T."/>
            <person name="Noordeloos M.E."/>
            <person name="Ohm R.A."/>
            <person name="Ortiz-Santana B."/>
            <person name="Ovrebo C."/>
            <person name="Racz N."/>
            <person name="Riley R."/>
            <person name="Savchenko A."/>
            <person name="Shiryaev A."/>
            <person name="Soop K."/>
            <person name="Spirin V."/>
            <person name="Szebenyi C."/>
            <person name="Tomsovsky M."/>
            <person name="Tulloss R.E."/>
            <person name="Uehling J."/>
            <person name="Grigoriev I.V."/>
            <person name="Vagvolgyi C."/>
            <person name="Papp T."/>
            <person name="Martin F.M."/>
            <person name="Miettinen O."/>
            <person name="Hibbett D.S."/>
            <person name="Nagy L.G."/>
        </authorList>
    </citation>
    <scope>NUCLEOTIDE SEQUENCE [LARGE SCALE GENOMIC DNA]</scope>
    <source>
        <strain evidence="3 4">CBS 309.79</strain>
    </source>
</reference>
<evidence type="ECO:0000256" key="1">
    <source>
        <dbReference type="ARBA" id="ARBA00022737"/>
    </source>
</evidence>
<feature type="domain" description="Nephrocystin 3-like N-terminal" evidence="2">
    <location>
        <begin position="28"/>
        <end position="85"/>
    </location>
</feature>
<dbReference type="OrthoDB" id="163438at2759"/>
<proteinExistence type="predicted"/>
<dbReference type="PANTHER" id="PTHR10039">
    <property type="entry name" value="AMELOGENIN"/>
    <property type="match status" value="1"/>
</dbReference>
<accession>A0A5C3QAZ2</accession>
<dbReference type="InterPro" id="IPR056884">
    <property type="entry name" value="NPHP3-like_N"/>
</dbReference>
<dbReference type="STRING" id="1884261.A0A5C3QAZ2"/>
<protein>
    <recommendedName>
        <fullName evidence="2">Nephrocystin 3-like N-terminal domain-containing protein</fullName>
    </recommendedName>
</protein>
<keyword evidence="4" id="KW-1185">Reference proteome</keyword>
<evidence type="ECO:0000259" key="2">
    <source>
        <dbReference type="Pfam" id="PF24883"/>
    </source>
</evidence>
<name>A0A5C3QAZ2_9AGAR</name>
<dbReference type="Proteomes" id="UP000305067">
    <property type="component" value="Unassembled WGS sequence"/>
</dbReference>
<sequence>MAISLDISTALWGKMNPSFPLTKFSPELADKLLLIPIYEQAALGTTVVLIIDGLDESADPAKLARGLATLLPQLPPNIRLILTSRPDHYILSNFGYQRIHEIAIELKTDQSYVDVHHYITTLFREEIGKMFSGQEEWINWPLVAQILTLAEQASGLFVWASTAVGFIVAWVRSMGMMHRDVIIEQINRLGRGLEDLGQLYYYILDTAVDLRILSHTEETKHLANIRTLLGFLVINVERPLDLESTEAFLSSNQHPLDIHRCLQLFRSVLIPGAGIILPQTVPQMHKTFYEFLISERAGRFQVDPPYARLQLFVRCMEILLDKSSWPSPQSKPKGG</sequence>
<evidence type="ECO:0000313" key="4">
    <source>
        <dbReference type="Proteomes" id="UP000305067"/>
    </source>
</evidence>
<dbReference type="AlphaFoldDB" id="A0A5C3QAZ2"/>
<keyword evidence="1" id="KW-0677">Repeat</keyword>
<dbReference type="Pfam" id="PF24883">
    <property type="entry name" value="NPHP3_N"/>
    <property type="match status" value="1"/>
</dbReference>
<organism evidence="3 4">
    <name type="scientific">Pterulicium gracile</name>
    <dbReference type="NCBI Taxonomy" id="1884261"/>
    <lineage>
        <taxon>Eukaryota</taxon>
        <taxon>Fungi</taxon>
        <taxon>Dikarya</taxon>
        <taxon>Basidiomycota</taxon>
        <taxon>Agaricomycotina</taxon>
        <taxon>Agaricomycetes</taxon>
        <taxon>Agaricomycetidae</taxon>
        <taxon>Agaricales</taxon>
        <taxon>Pleurotineae</taxon>
        <taxon>Pterulaceae</taxon>
        <taxon>Pterulicium</taxon>
    </lineage>
</organism>